<dbReference type="Gene3D" id="3.30.70.270">
    <property type="match status" value="1"/>
</dbReference>
<evidence type="ECO:0000256" key="1">
    <source>
        <dbReference type="SAM" id="MobiDB-lite"/>
    </source>
</evidence>
<name>A0ABV8LZK0_9ACTN</name>
<dbReference type="PROSITE" id="PS50883">
    <property type="entry name" value="EAL"/>
    <property type="match status" value="1"/>
</dbReference>
<evidence type="ECO:0000259" key="3">
    <source>
        <dbReference type="PROSITE" id="PS50112"/>
    </source>
</evidence>
<dbReference type="CDD" id="cd01948">
    <property type="entry name" value="EAL"/>
    <property type="match status" value="1"/>
</dbReference>
<dbReference type="NCBIfam" id="TIGR00229">
    <property type="entry name" value="sensory_box"/>
    <property type="match status" value="1"/>
</dbReference>
<dbReference type="SMART" id="SM00267">
    <property type="entry name" value="GGDEF"/>
    <property type="match status" value="1"/>
</dbReference>
<evidence type="ECO:0000259" key="5">
    <source>
        <dbReference type="PROSITE" id="PS50883"/>
    </source>
</evidence>
<evidence type="ECO:0000259" key="6">
    <source>
        <dbReference type="PROSITE" id="PS50887"/>
    </source>
</evidence>
<feature type="domain" description="PAC" evidence="4">
    <location>
        <begin position="538"/>
        <end position="589"/>
    </location>
</feature>
<reference evidence="8" key="1">
    <citation type="journal article" date="2019" name="Int. J. Syst. Evol. Microbiol.">
        <title>The Global Catalogue of Microorganisms (GCM) 10K type strain sequencing project: providing services to taxonomists for standard genome sequencing and annotation.</title>
        <authorList>
            <consortium name="The Broad Institute Genomics Platform"/>
            <consortium name="The Broad Institute Genome Sequencing Center for Infectious Disease"/>
            <person name="Wu L."/>
            <person name="Ma J."/>
        </authorList>
    </citation>
    <scope>NUCLEOTIDE SEQUENCE [LARGE SCALE GENOMIC DNA]</scope>
    <source>
        <strain evidence="8">CGMCC 4.7289</strain>
    </source>
</reference>
<feature type="transmembrane region" description="Helical" evidence="2">
    <location>
        <begin position="87"/>
        <end position="111"/>
    </location>
</feature>
<dbReference type="PROSITE" id="PS50112">
    <property type="entry name" value="PAS"/>
    <property type="match status" value="1"/>
</dbReference>
<dbReference type="Pfam" id="PF00990">
    <property type="entry name" value="GGDEF"/>
    <property type="match status" value="1"/>
</dbReference>
<dbReference type="InterPro" id="IPR052155">
    <property type="entry name" value="Biofilm_reg_signaling"/>
</dbReference>
<dbReference type="PANTHER" id="PTHR44757">
    <property type="entry name" value="DIGUANYLATE CYCLASE DGCP"/>
    <property type="match status" value="1"/>
</dbReference>
<dbReference type="InterPro" id="IPR029787">
    <property type="entry name" value="Nucleotide_cyclase"/>
</dbReference>
<dbReference type="Gene3D" id="3.30.450.20">
    <property type="entry name" value="PAS domain"/>
    <property type="match status" value="1"/>
</dbReference>
<dbReference type="EMBL" id="JBHSAY010000027">
    <property type="protein sequence ID" value="MFC4135889.1"/>
    <property type="molecule type" value="Genomic_DNA"/>
</dbReference>
<dbReference type="Gene3D" id="3.20.20.450">
    <property type="entry name" value="EAL domain"/>
    <property type="match status" value="1"/>
</dbReference>
<sequence>MSTSRLIILYVAAMIVLTVAYVLWPAGSSLLVAGVAAIAVGAVAVGVERHRPQRRAAWILVGASLATTAAARVTYDALPGQPGTLKSGIWSVWLLHLATLLALGCAVLGLVRTGTRRTSVIIDAVTITLGAGLLLGVLVALPYAGQPGIGVLWKVVRVAYVARDVAIFTLAAVLAMTARATASRVLLEIGLVAVVVYDVLFRLGRIRGEWLSGTPLDVIWLLFFAAVGAAALVPSMTHFDHPAAVAMSLAEQPTRRRLGLVLAAALMPSMVLVITIFGVPRWYESLLAAAATAVLLLIFARLLDVTSQLRAQIRGERVVGEAVSEFAYAHDTADIASVVDRAVRRLVKPGRPYRVALVPADEQSPIPPALEPSGRNATWSFALTDAATGQPDHAGPRRSTAEPLTTPDGVDNANVMVVEADPRTLADLGLRLEALAIQAGLALQRIGLDRQIARHTRETYFRTLVQKSTDIILIIDDDDGIRYATPSAFSLLGQRSLDGESVLNMVEPLSRAAAAELLARARRGAAQQPSASGPYSLERVDWTLSSADGAIAHVEVSCRDLRSDPSIGGLVLTLRNVTEQRRLEHELAQRALHDPLTGLGNRLLFTGQLDAVLAKPDRADAVAAVLFVDLDDMKLINDGFGHEVGDTVLTAVARRLTDFLVERNGPAQDTAARLGGDEFAVLLTGIADPRSLELAASALTVELAQPIDVAGAEIPCGASVGVATTVDARTARDLLRNADLALYAAKGTGKSQWRRYEPWMRRSLMDRLALRTSLEHAVDNHEYFLEYQPIVELQSRTTVGFEALLRWQHPTRGRLSPHAFIGVAEETGLITRIGDWVLTTSLDAARRWGEQTAGRAPYVAINVSARQFRNETFAGSFRRLLAESGLPSDRVVLEITESLLLGEDDRIRSDLQRLRSAGVRIAIDDFGTGYSALSYLRHVPLDIVKLDRAFITAMTKSGKQRELVAGIVTLARILNLQVIAEGIETQSQAEAARQAGCDFGQGFLFSRPLPDPEAVRWAVGEVVPGADG</sequence>
<evidence type="ECO:0000313" key="8">
    <source>
        <dbReference type="Proteomes" id="UP001595816"/>
    </source>
</evidence>
<dbReference type="Pfam" id="PF13188">
    <property type="entry name" value="PAS_8"/>
    <property type="match status" value="1"/>
</dbReference>
<feature type="transmembrane region" description="Helical" evidence="2">
    <location>
        <begin position="157"/>
        <end position="178"/>
    </location>
</feature>
<comment type="caution">
    <text evidence="7">The sequence shown here is derived from an EMBL/GenBank/DDBJ whole genome shotgun (WGS) entry which is preliminary data.</text>
</comment>
<dbReference type="RefSeq" id="WP_253754242.1">
    <property type="nucleotide sequence ID" value="NZ_JAMZDZ010000001.1"/>
</dbReference>
<feature type="transmembrane region" description="Helical" evidence="2">
    <location>
        <begin position="185"/>
        <end position="206"/>
    </location>
</feature>
<dbReference type="SUPFAM" id="SSF55785">
    <property type="entry name" value="PYP-like sensor domain (PAS domain)"/>
    <property type="match status" value="1"/>
</dbReference>
<keyword evidence="8" id="KW-1185">Reference proteome</keyword>
<feature type="transmembrane region" description="Helical" evidence="2">
    <location>
        <begin position="120"/>
        <end position="145"/>
    </location>
</feature>
<dbReference type="InterPro" id="IPR000700">
    <property type="entry name" value="PAS-assoc_C"/>
</dbReference>
<dbReference type="InterPro" id="IPR035965">
    <property type="entry name" value="PAS-like_dom_sf"/>
</dbReference>
<dbReference type="SMART" id="SM00091">
    <property type="entry name" value="PAS"/>
    <property type="match status" value="1"/>
</dbReference>
<dbReference type="SMART" id="SM00052">
    <property type="entry name" value="EAL"/>
    <property type="match status" value="1"/>
</dbReference>
<feature type="transmembrane region" description="Helical" evidence="2">
    <location>
        <begin position="30"/>
        <end position="47"/>
    </location>
</feature>
<keyword evidence="2" id="KW-0472">Membrane</keyword>
<evidence type="ECO:0000256" key="2">
    <source>
        <dbReference type="SAM" id="Phobius"/>
    </source>
</evidence>
<accession>A0ABV8LZK0</accession>
<feature type="region of interest" description="Disordered" evidence="1">
    <location>
        <begin position="388"/>
        <end position="408"/>
    </location>
</feature>
<feature type="domain" description="PAS" evidence="3">
    <location>
        <begin position="457"/>
        <end position="493"/>
    </location>
</feature>
<feature type="transmembrane region" description="Helical" evidence="2">
    <location>
        <begin position="218"/>
        <end position="237"/>
    </location>
</feature>
<feature type="transmembrane region" description="Helical" evidence="2">
    <location>
        <begin position="258"/>
        <end position="279"/>
    </location>
</feature>
<keyword evidence="2" id="KW-1133">Transmembrane helix</keyword>
<dbReference type="PANTHER" id="PTHR44757:SF2">
    <property type="entry name" value="BIOFILM ARCHITECTURE MAINTENANCE PROTEIN MBAA"/>
    <property type="match status" value="1"/>
</dbReference>
<keyword evidence="2" id="KW-0812">Transmembrane</keyword>
<dbReference type="InterPro" id="IPR043128">
    <property type="entry name" value="Rev_trsase/Diguanyl_cyclase"/>
</dbReference>
<dbReference type="PROSITE" id="PS50113">
    <property type="entry name" value="PAC"/>
    <property type="match status" value="1"/>
</dbReference>
<dbReference type="SUPFAM" id="SSF55073">
    <property type="entry name" value="Nucleotide cyclase"/>
    <property type="match status" value="1"/>
</dbReference>
<feature type="domain" description="EAL" evidence="5">
    <location>
        <begin position="767"/>
        <end position="1022"/>
    </location>
</feature>
<proteinExistence type="predicted"/>
<dbReference type="PROSITE" id="PS50887">
    <property type="entry name" value="GGDEF"/>
    <property type="match status" value="1"/>
</dbReference>
<feature type="transmembrane region" description="Helical" evidence="2">
    <location>
        <begin position="56"/>
        <end position="75"/>
    </location>
</feature>
<evidence type="ECO:0000259" key="4">
    <source>
        <dbReference type="PROSITE" id="PS50113"/>
    </source>
</evidence>
<dbReference type="InterPro" id="IPR000014">
    <property type="entry name" value="PAS"/>
</dbReference>
<organism evidence="7 8">
    <name type="scientific">Hamadaea flava</name>
    <dbReference type="NCBI Taxonomy" id="1742688"/>
    <lineage>
        <taxon>Bacteria</taxon>
        <taxon>Bacillati</taxon>
        <taxon>Actinomycetota</taxon>
        <taxon>Actinomycetes</taxon>
        <taxon>Micromonosporales</taxon>
        <taxon>Micromonosporaceae</taxon>
        <taxon>Hamadaea</taxon>
    </lineage>
</organism>
<dbReference type="InterPro" id="IPR035919">
    <property type="entry name" value="EAL_sf"/>
</dbReference>
<gene>
    <name evidence="7" type="ORF">ACFOZ4_35235</name>
</gene>
<dbReference type="InterPro" id="IPR001633">
    <property type="entry name" value="EAL_dom"/>
</dbReference>
<evidence type="ECO:0000313" key="7">
    <source>
        <dbReference type="EMBL" id="MFC4135889.1"/>
    </source>
</evidence>
<feature type="transmembrane region" description="Helical" evidence="2">
    <location>
        <begin position="7"/>
        <end position="24"/>
    </location>
</feature>
<protein>
    <submittedName>
        <fullName evidence="7">Bifunctional diguanylate cyclase/phosphodiesterase</fullName>
    </submittedName>
</protein>
<feature type="domain" description="GGDEF" evidence="6">
    <location>
        <begin position="621"/>
        <end position="758"/>
    </location>
</feature>
<dbReference type="NCBIfam" id="TIGR00254">
    <property type="entry name" value="GGDEF"/>
    <property type="match status" value="1"/>
</dbReference>
<dbReference type="SUPFAM" id="SSF141868">
    <property type="entry name" value="EAL domain-like"/>
    <property type="match status" value="1"/>
</dbReference>
<dbReference type="Proteomes" id="UP001595816">
    <property type="component" value="Unassembled WGS sequence"/>
</dbReference>
<dbReference type="InterPro" id="IPR000160">
    <property type="entry name" value="GGDEF_dom"/>
</dbReference>
<dbReference type="Pfam" id="PF00563">
    <property type="entry name" value="EAL"/>
    <property type="match status" value="1"/>
</dbReference>
<dbReference type="CDD" id="cd01949">
    <property type="entry name" value="GGDEF"/>
    <property type="match status" value="1"/>
</dbReference>